<dbReference type="Proteomes" id="UP000612585">
    <property type="component" value="Unassembled WGS sequence"/>
</dbReference>
<evidence type="ECO:0000256" key="1">
    <source>
        <dbReference type="SAM" id="MobiDB-lite"/>
    </source>
</evidence>
<evidence type="ECO:0000313" key="3">
    <source>
        <dbReference type="EMBL" id="GIJ64566.1"/>
    </source>
</evidence>
<organism evidence="3 4">
    <name type="scientific">Virgisporangium aurantiacum</name>
    <dbReference type="NCBI Taxonomy" id="175570"/>
    <lineage>
        <taxon>Bacteria</taxon>
        <taxon>Bacillati</taxon>
        <taxon>Actinomycetota</taxon>
        <taxon>Actinomycetes</taxon>
        <taxon>Micromonosporales</taxon>
        <taxon>Micromonosporaceae</taxon>
        <taxon>Virgisporangium</taxon>
    </lineage>
</organism>
<feature type="transmembrane region" description="Helical" evidence="2">
    <location>
        <begin position="70"/>
        <end position="91"/>
    </location>
</feature>
<keyword evidence="4" id="KW-1185">Reference proteome</keyword>
<name>A0A8J3ZN30_9ACTN</name>
<evidence type="ECO:0000313" key="4">
    <source>
        <dbReference type="Proteomes" id="UP000612585"/>
    </source>
</evidence>
<keyword evidence="2" id="KW-0812">Transmembrane</keyword>
<protein>
    <recommendedName>
        <fullName evidence="5">TrbC/VIRB2 family protein</fullName>
    </recommendedName>
</protein>
<dbReference type="EMBL" id="BOPG01000121">
    <property type="protein sequence ID" value="GIJ64566.1"/>
    <property type="molecule type" value="Genomic_DNA"/>
</dbReference>
<gene>
    <name evidence="3" type="ORF">Vau01_120820</name>
</gene>
<keyword evidence="2" id="KW-1133">Transmembrane helix</keyword>
<dbReference type="Pfam" id="PF18895">
    <property type="entry name" value="T4SS_pilin"/>
    <property type="match status" value="1"/>
</dbReference>
<feature type="transmembrane region" description="Helical" evidence="2">
    <location>
        <begin position="116"/>
        <end position="137"/>
    </location>
</feature>
<feature type="region of interest" description="Disordered" evidence="1">
    <location>
        <begin position="1"/>
        <end position="52"/>
    </location>
</feature>
<comment type="caution">
    <text evidence="3">The sequence shown here is derived from an EMBL/GenBank/DDBJ whole genome shotgun (WGS) entry which is preliminary data.</text>
</comment>
<sequence length="179" mass="18110">MSRIPRARLRALNPYTTHRSTASSNDASSNAASRTAPSTPLSTPLSTPPFAAPFAEESTAGRRRQAVVRALCATAALTLATAAVIVVPSAANADPGTPAVLAANDLPTVITNLQTWVMGILAAVATLFLVLAGVYWATAGGDPAQVDKAKGALKNALVGYGLAVLAPILLEVVKGIVGG</sequence>
<evidence type="ECO:0000256" key="2">
    <source>
        <dbReference type="SAM" id="Phobius"/>
    </source>
</evidence>
<evidence type="ECO:0008006" key="5">
    <source>
        <dbReference type="Google" id="ProtNLM"/>
    </source>
</evidence>
<dbReference type="InterPro" id="IPR043993">
    <property type="entry name" value="T4SS_pilin"/>
</dbReference>
<reference evidence="3" key="1">
    <citation type="submission" date="2021-01" db="EMBL/GenBank/DDBJ databases">
        <title>Whole genome shotgun sequence of Virgisporangium aurantiacum NBRC 16421.</title>
        <authorList>
            <person name="Komaki H."/>
            <person name="Tamura T."/>
        </authorList>
    </citation>
    <scope>NUCLEOTIDE SEQUENCE</scope>
    <source>
        <strain evidence="3">NBRC 16421</strain>
    </source>
</reference>
<feature type="transmembrane region" description="Helical" evidence="2">
    <location>
        <begin position="157"/>
        <end position="177"/>
    </location>
</feature>
<feature type="compositionally biased region" description="Low complexity" evidence="1">
    <location>
        <begin position="19"/>
        <end position="45"/>
    </location>
</feature>
<dbReference type="AlphaFoldDB" id="A0A8J3ZN30"/>
<accession>A0A8J3ZN30</accession>
<keyword evidence="2" id="KW-0472">Membrane</keyword>
<proteinExistence type="predicted"/>